<dbReference type="Pfam" id="PF08032">
    <property type="entry name" value="SpoU_sub_bind"/>
    <property type="match status" value="1"/>
</dbReference>
<dbReference type="SUPFAM" id="SSF55315">
    <property type="entry name" value="L30e-like"/>
    <property type="match status" value="1"/>
</dbReference>
<dbReference type="Pfam" id="PF00588">
    <property type="entry name" value="SpoU_methylase"/>
    <property type="match status" value="1"/>
</dbReference>
<organism evidence="5 6">
    <name type="scientific">Lysobacter capsici AZ78</name>
    <dbReference type="NCBI Taxonomy" id="1444315"/>
    <lineage>
        <taxon>Bacteria</taxon>
        <taxon>Pseudomonadati</taxon>
        <taxon>Pseudomonadota</taxon>
        <taxon>Gammaproteobacteria</taxon>
        <taxon>Lysobacterales</taxon>
        <taxon>Lysobacteraceae</taxon>
        <taxon>Lysobacter</taxon>
    </lineage>
</organism>
<feature type="compositionally biased region" description="Basic and acidic residues" evidence="3">
    <location>
        <begin position="85"/>
        <end position="94"/>
    </location>
</feature>
<keyword evidence="6" id="KW-1185">Reference proteome</keyword>
<feature type="region of interest" description="Disordered" evidence="3">
    <location>
        <begin position="1"/>
        <end position="170"/>
    </location>
</feature>
<feature type="compositionally biased region" description="Basic and acidic residues" evidence="3">
    <location>
        <begin position="109"/>
        <end position="150"/>
    </location>
</feature>
<keyword evidence="2" id="KW-0808">Transferase</keyword>
<reference evidence="5 6" key="1">
    <citation type="journal article" date="2014" name="Genome Announc.">
        <title>Draft Genome Sequence of Lysobacter capsici AZ78, a Bacterium Antagonistic to Plant-Pathogenic Oomycetes.</title>
        <authorList>
            <person name="Puopolo G."/>
            <person name="Sonego P."/>
            <person name="Engelen K."/>
            <person name="Pertot I."/>
        </authorList>
    </citation>
    <scope>NUCLEOTIDE SEQUENCE [LARGE SCALE GENOMIC DNA]</scope>
    <source>
        <strain evidence="5 6">AZ78</strain>
    </source>
</reference>
<evidence type="ECO:0000313" key="6">
    <source>
        <dbReference type="Proteomes" id="UP000023435"/>
    </source>
</evidence>
<proteinExistence type="predicted"/>
<dbReference type="Gene3D" id="3.40.1280.10">
    <property type="match status" value="1"/>
</dbReference>
<protein>
    <submittedName>
        <fullName evidence="5">tRNA/rRNA methyltransferase yfiF</fullName>
    </submittedName>
</protein>
<feature type="compositionally biased region" description="Gly residues" evidence="3">
    <location>
        <begin position="25"/>
        <end position="37"/>
    </location>
</feature>
<dbReference type="GO" id="GO:0032259">
    <property type="term" value="P:methylation"/>
    <property type="evidence" value="ECO:0007669"/>
    <property type="project" value="UniProtKB-KW"/>
</dbReference>
<dbReference type="InterPro" id="IPR029064">
    <property type="entry name" value="Ribosomal_eL30-like_sf"/>
</dbReference>
<comment type="caution">
    <text evidence="5">The sequence shown here is derived from an EMBL/GenBank/DDBJ whole genome shotgun (WGS) entry which is preliminary data.</text>
</comment>
<evidence type="ECO:0000256" key="1">
    <source>
        <dbReference type="ARBA" id="ARBA00022603"/>
    </source>
</evidence>
<dbReference type="GO" id="GO:0006396">
    <property type="term" value="P:RNA processing"/>
    <property type="evidence" value="ECO:0007669"/>
    <property type="project" value="InterPro"/>
</dbReference>
<dbReference type="InterPro" id="IPR029026">
    <property type="entry name" value="tRNA_m1G_MTases_N"/>
</dbReference>
<evidence type="ECO:0000256" key="2">
    <source>
        <dbReference type="ARBA" id="ARBA00022679"/>
    </source>
</evidence>
<gene>
    <name evidence="5" type="ORF">AZ78_1982</name>
</gene>
<name>A0A120AGD6_9GAMM</name>
<dbReference type="Gene3D" id="3.30.1330.30">
    <property type="match status" value="1"/>
</dbReference>
<keyword evidence="1 5" id="KW-0489">Methyltransferase</keyword>
<sequence>MQRDDPPRGPRKPYSGHGPRKDTGAGTGQGAGQGAGQGPWRSGPRRDDEQRPPRQGAAPPRAPDASGPYRAAPRPPAGDSPYRNSGERRAREPAAVDPAAVPHRSGHAHPHDRSERRDQRHRHGDDTREPHARERSERHARAERPYRERDDEIDGGPGEDDFGSPSPQRARRDAELRLYGLNAIRAVFARRPQAIRKLYLDSNRIPQLQPLLAWCVANRVGYRVVEQTDLDKLAASSHHEGVVADVLREEPVSLSEWLRELAPGPQLAIWLDGVGNPHNLGAILRSAAHFGVSAVLLPKDGSLALSGAAARVAEGGAEVVPMVRMGRSDNALAQLRGSGFSLAATVVSGGDDVFAASLPERLIYVLGAEGEGMDRDLAAACDRRLSIPGSGKVESLNVAAATAVLLAAWRARR</sequence>
<evidence type="ECO:0000256" key="3">
    <source>
        <dbReference type="SAM" id="MobiDB-lite"/>
    </source>
</evidence>
<dbReference type="GO" id="GO:0003723">
    <property type="term" value="F:RNA binding"/>
    <property type="evidence" value="ECO:0007669"/>
    <property type="project" value="InterPro"/>
</dbReference>
<dbReference type="InterPro" id="IPR001537">
    <property type="entry name" value="SpoU_MeTrfase"/>
</dbReference>
<dbReference type="EMBL" id="JAJA02000001">
    <property type="protein sequence ID" value="KWS04433.1"/>
    <property type="molecule type" value="Genomic_DNA"/>
</dbReference>
<accession>A0A120AGD6</accession>
<dbReference type="InterPro" id="IPR004441">
    <property type="entry name" value="rRNA_MeTrfase_TrmH"/>
</dbReference>
<dbReference type="OrthoDB" id="9785673at2"/>
<dbReference type="PANTHER" id="PTHR46429:SF2">
    <property type="entry name" value="TRNA_RRNA METHYLTRANSFERASE"/>
    <property type="match status" value="1"/>
</dbReference>
<feature type="compositionally biased region" description="Acidic residues" evidence="3">
    <location>
        <begin position="151"/>
        <end position="162"/>
    </location>
</feature>
<dbReference type="AlphaFoldDB" id="A0A120AGD6"/>
<dbReference type="SMART" id="SM00967">
    <property type="entry name" value="SpoU_sub_bind"/>
    <property type="match status" value="1"/>
</dbReference>
<dbReference type="GO" id="GO:0008173">
    <property type="term" value="F:RNA methyltransferase activity"/>
    <property type="evidence" value="ECO:0007669"/>
    <property type="project" value="InterPro"/>
</dbReference>
<evidence type="ECO:0000259" key="4">
    <source>
        <dbReference type="SMART" id="SM00967"/>
    </source>
</evidence>
<dbReference type="CDD" id="cd18095">
    <property type="entry name" value="SpoU-like_rRNA-MTase"/>
    <property type="match status" value="1"/>
</dbReference>
<dbReference type="InterPro" id="IPR013123">
    <property type="entry name" value="SpoU_subst-bd"/>
</dbReference>
<feature type="domain" description="RNA 2-O ribose methyltransferase substrate binding" evidence="4">
    <location>
        <begin position="177"/>
        <end position="252"/>
    </location>
</feature>
<dbReference type="InterPro" id="IPR029028">
    <property type="entry name" value="Alpha/beta_knot_MTases"/>
</dbReference>
<dbReference type="PANTHER" id="PTHR46429">
    <property type="entry name" value="23S RRNA (GUANOSINE-2'-O-)-METHYLTRANSFERASE RLMB"/>
    <property type="match status" value="1"/>
</dbReference>
<dbReference type="SUPFAM" id="SSF75217">
    <property type="entry name" value="alpha/beta knot"/>
    <property type="match status" value="1"/>
</dbReference>
<dbReference type="GO" id="GO:0005829">
    <property type="term" value="C:cytosol"/>
    <property type="evidence" value="ECO:0007669"/>
    <property type="project" value="TreeGrafter"/>
</dbReference>
<dbReference type="Proteomes" id="UP000023435">
    <property type="component" value="Unassembled WGS sequence"/>
</dbReference>
<evidence type="ECO:0000313" key="5">
    <source>
        <dbReference type="EMBL" id="KWS04433.1"/>
    </source>
</evidence>